<dbReference type="AlphaFoldDB" id="A0A1I7HY74"/>
<keyword evidence="4" id="KW-1185">Reference proteome</keyword>
<keyword evidence="2" id="KW-0732">Signal</keyword>
<dbReference type="EMBL" id="FPBV01000005">
    <property type="protein sequence ID" value="SFU65581.1"/>
    <property type="molecule type" value="Genomic_DNA"/>
</dbReference>
<feature type="region of interest" description="Disordered" evidence="1">
    <location>
        <begin position="207"/>
        <end position="227"/>
    </location>
</feature>
<evidence type="ECO:0000313" key="3">
    <source>
        <dbReference type="EMBL" id="SFU65581.1"/>
    </source>
</evidence>
<sequence length="349" mass="35347">MKRWLLAALVVGVGVSIAQSHTASAEAAGSAQAVQASGPSATAPSPARAITASARTSAPGNTSAVGKTSATGSTSTVGNISAVGNTTPDSARASADLVIQSFAATGASASGYEVHNWSQSEGRFLSEAELQGLLGKLKQEFHIQNAKQVHQAGRNDTFCAIYGERADGASVILTASSYHPSQGPDTTVLVVRIDKAWTTPVTPVASAAAPTSAALPTSAAPPTSKPASGAAWGSLATGFRADFAQVRQGVANAGFTPQISGCIEGSVNARMSGGQKERLISEALGAVRAHQVEGITSGGVMSISADSPGVANGILTHGHRMNLQVAIHDDTYHERTNVLVGTPIITIPY</sequence>
<feature type="compositionally biased region" description="Low complexity" evidence="1">
    <location>
        <begin position="36"/>
        <end position="59"/>
    </location>
</feature>
<evidence type="ECO:0000256" key="1">
    <source>
        <dbReference type="SAM" id="MobiDB-lite"/>
    </source>
</evidence>
<dbReference type="RefSeq" id="WP_074950725.1">
    <property type="nucleotide sequence ID" value="NZ_FPBV01000005.1"/>
</dbReference>
<dbReference type="InterPro" id="IPR036209">
    <property type="entry name" value="YwmB-like_sf"/>
</dbReference>
<accession>A0A1I7HY74</accession>
<feature type="compositionally biased region" description="Polar residues" evidence="1">
    <location>
        <begin position="60"/>
        <end position="81"/>
    </location>
</feature>
<dbReference type="STRING" id="392015.SAMN05421543_105166"/>
<dbReference type="InterPro" id="IPR014794">
    <property type="entry name" value="DUF1779"/>
</dbReference>
<feature type="region of interest" description="Disordered" evidence="1">
    <location>
        <begin position="36"/>
        <end position="81"/>
    </location>
</feature>
<reference evidence="4" key="1">
    <citation type="submission" date="2016-10" db="EMBL/GenBank/DDBJ databases">
        <authorList>
            <person name="Varghese N."/>
        </authorList>
    </citation>
    <scope>NUCLEOTIDE SEQUENCE [LARGE SCALE GENOMIC DNA]</scope>
    <source>
        <strain evidence="4">DSM 17980</strain>
    </source>
</reference>
<organism evidence="3 4">
    <name type="scientific">Alicyclobacillus macrosporangiidus</name>
    <dbReference type="NCBI Taxonomy" id="392015"/>
    <lineage>
        <taxon>Bacteria</taxon>
        <taxon>Bacillati</taxon>
        <taxon>Bacillota</taxon>
        <taxon>Bacilli</taxon>
        <taxon>Bacillales</taxon>
        <taxon>Alicyclobacillaceae</taxon>
        <taxon>Alicyclobacillus</taxon>
    </lineage>
</organism>
<evidence type="ECO:0000256" key="2">
    <source>
        <dbReference type="SAM" id="SignalP"/>
    </source>
</evidence>
<gene>
    <name evidence="3" type="ORF">SAMN05421543_105166</name>
</gene>
<protein>
    <submittedName>
        <fullName evidence="3">TATA-box binding</fullName>
    </submittedName>
</protein>
<dbReference type="OrthoDB" id="2374820at2"/>
<dbReference type="Proteomes" id="UP000183508">
    <property type="component" value="Unassembled WGS sequence"/>
</dbReference>
<dbReference type="SUPFAM" id="SSF143842">
    <property type="entry name" value="YwmB-like"/>
    <property type="match status" value="1"/>
</dbReference>
<name>A0A1I7HY74_9BACL</name>
<feature type="signal peptide" evidence="2">
    <location>
        <begin position="1"/>
        <end position="20"/>
    </location>
</feature>
<dbReference type="Gene3D" id="3.30.360.40">
    <property type="entry name" value="YwmB-like"/>
    <property type="match status" value="1"/>
</dbReference>
<proteinExistence type="predicted"/>
<feature type="chain" id="PRO_5039368285" evidence="2">
    <location>
        <begin position="21"/>
        <end position="349"/>
    </location>
</feature>
<evidence type="ECO:0000313" key="4">
    <source>
        <dbReference type="Proteomes" id="UP000183508"/>
    </source>
</evidence>
<dbReference type="Pfam" id="PF08680">
    <property type="entry name" value="DUF1779"/>
    <property type="match status" value="1"/>
</dbReference>